<dbReference type="Proteomes" id="UP000286415">
    <property type="component" value="Unassembled WGS sequence"/>
</dbReference>
<organism evidence="1 2">
    <name type="scientific">Clonorchis sinensis</name>
    <name type="common">Chinese liver fluke</name>
    <dbReference type="NCBI Taxonomy" id="79923"/>
    <lineage>
        <taxon>Eukaryota</taxon>
        <taxon>Metazoa</taxon>
        <taxon>Spiralia</taxon>
        <taxon>Lophotrochozoa</taxon>
        <taxon>Platyhelminthes</taxon>
        <taxon>Trematoda</taxon>
        <taxon>Digenea</taxon>
        <taxon>Opisthorchiida</taxon>
        <taxon>Opisthorchiata</taxon>
        <taxon>Opisthorchiidae</taxon>
        <taxon>Clonorchis</taxon>
    </lineage>
</organism>
<protein>
    <submittedName>
        <fullName evidence="1">Uncharacterized protein</fullName>
    </submittedName>
</protein>
<dbReference type="InParanoid" id="A0A419Q8L4"/>
<feature type="non-terminal residue" evidence="1">
    <location>
        <position position="1"/>
    </location>
</feature>
<dbReference type="AlphaFoldDB" id="A0A419Q8L4"/>
<evidence type="ECO:0000313" key="2">
    <source>
        <dbReference type="Proteomes" id="UP000286415"/>
    </source>
</evidence>
<name>A0A419Q8L4_CLOSI</name>
<reference evidence="1 2" key="2">
    <citation type="journal article" date="2021" name="Genomics">
        <title>High-quality reference genome for Clonorchis sinensis.</title>
        <authorList>
            <person name="Young N.D."/>
            <person name="Stroehlein A.J."/>
            <person name="Kinkar L."/>
            <person name="Wang T."/>
            <person name="Sohn W.M."/>
            <person name="Chang B.C.H."/>
            <person name="Kaur P."/>
            <person name="Weisz D."/>
            <person name="Dudchenko O."/>
            <person name="Aiden E.L."/>
            <person name="Korhonen P.K."/>
            <person name="Gasser R.B."/>
        </authorList>
    </citation>
    <scope>NUCLEOTIDE SEQUENCE [LARGE SCALE GENOMIC DNA]</scope>
    <source>
        <strain evidence="1">Cs-k2</strain>
    </source>
</reference>
<reference evidence="1 2" key="1">
    <citation type="journal article" date="2018" name="Biotechnol. Adv.">
        <title>Improved genomic resources and new bioinformatic workflow for the carcinogenic parasite Clonorchis sinensis: Biotechnological implications.</title>
        <authorList>
            <person name="Wang D."/>
            <person name="Korhonen P.K."/>
            <person name="Gasser R.B."/>
            <person name="Young N.D."/>
        </authorList>
    </citation>
    <scope>NUCLEOTIDE SEQUENCE [LARGE SCALE GENOMIC DNA]</scope>
    <source>
        <strain evidence="1">Cs-k2</strain>
    </source>
</reference>
<gene>
    <name evidence="1" type="ORF">CSKR_101155</name>
</gene>
<evidence type="ECO:0000313" key="1">
    <source>
        <dbReference type="EMBL" id="KAG5449400.1"/>
    </source>
</evidence>
<sequence>ENSSESLFYDVLQLNVLHTSRLMFQLATECAAPGRLMFQLARYSRCRNTLYRRNTLLIRLLKTLRQPQEGRNRSGCAAQKPPHVSVGMIVHISQYILSKETTHEFSEKS</sequence>
<proteinExistence type="predicted"/>
<keyword evidence="2" id="KW-1185">Reference proteome</keyword>
<accession>A0A419Q8L4</accession>
<comment type="caution">
    <text evidence="1">The sequence shown here is derived from an EMBL/GenBank/DDBJ whole genome shotgun (WGS) entry which is preliminary data.</text>
</comment>
<dbReference type="EMBL" id="NIRI02000042">
    <property type="protein sequence ID" value="KAG5449400.1"/>
    <property type="molecule type" value="Genomic_DNA"/>
</dbReference>